<name>Q6LKR4_PHOPR</name>
<gene>
    <name evidence="1" type="primary">ECS4324</name>
    <name evidence="1" type="ordered locus">PBPRB0121</name>
</gene>
<dbReference type="eggNOG" id="ENOG5032WXP">
    <property type="taxonomic scope" value="Bacteria"/>
</dbReference>
<proteinExistence type="predicted"/>
<dbReference type="STRING" id="298386.PBPRB0121"/>
<dbReference type="Proteomes" id="UP000000593">
    <property type="component" value="Chromosome 2"/>
</dbReference>
<dbReference type="HOGENOM" id="CLU_148014_0_0_6"/>
<protein>
    <submittedName>
        <fullName evidence="1">Hypothetical lipoprotein</fullName>
    </submittedName>
</protein>
<evidence type="ECO:0000313" key="2">
    <source>
        <dbReference type="Proteomes" id="UP000000593"/>
    </source>
</evidence>
<dbReference type="KEGG" id="ppr:PBPRB0121"/>
<evidence type="ECO:0000313" key="1">
    <source>
        <dbReference type="EMBL" id="CAG21994.1"/>
    </source>
</evidence>
<keyword evidence="1" id="KW-0449">Lipoprotein</keyword>
<dbReference type="EMBL" id="CR378675">
    <property type="protein sequence ID" value="CAG21994.1"/>
    <property type="molecule type" value="Genomic_DNA"/>
</dbReference>
<sequence>MCECIFVLVYPLIIQKISIKALNYYEKGETMKLLKGLTIAVMLLAVSGCGRVQPIHNVENTPVAYNLQISQVKQAIIESGMNRGWIMTETKPGTIRGEYSTRSHDAVIDVEYNNKTYSINYVSSENLKYSDGKIHRNYNRWVNNLDVDIKRKLAMLAL</sequence>
<organism evidence="1 2">
    <name type="scientific">Photobacterium profundum (strain SS9)</name>
    <dbReference type="NCBI Taxonomy" id="298386"/>
    <lineage>
        <taxon>Bacteria</taxon>
        <taxon>Pseudomonadati</taxon>
        <taxon>Pseudomonadota</taxon>
        <taxon>Gammaproteobacteria</taxon>
        <taxon>Vibrionales</taxon>
        <taxon>Vibrionaceae</taxon>
        <taxon>Photobacterium</taxon>
    </lineage>
</organism>
<accession>Q6LKR4</accession>
<reference evidence="2" key="1">
    <citation type="journal article" date="2005" name="Science">
        <title>Life at depth: Photobacterium profundum genome sequence and expression analysis.</title>
        <authorList>
            <person name="Vezzi A."/>
            <person name="Campanaro S."/>
            <person name="D'Angelo M."/>
            <person name="Simonato F."/>
            <person name="Vitulo N."/>
            <person name="Lauro F.M."/>
            <person name="Cestaro A."/>
            <person name="Malacrida G."/>
            <person name="Simionati B."/>
            <person name="Cannata N."/>
            <person name="Romualdi C."/>
            <person name="Bartlett D.H."/>
            <person name="Valle G."/>
        </authorList>
    </citation>
    <scope>NUCLEOTIDE SEQUENCE [LARGE SCALE GENOMIC DNA]</scope>
    <source>
        <strain evidence="2">ATCC BAA-1253 / SS9</strain>
    </source>
</reference>
<dbReference type="AlphaFoldDB" id="Q6LKR4"/>
<keyword evidence="2" id="KW-1185">Reference proteome</keyword>